<evidence type="ECO:0000256" key="1">
    <source>
        <dbReference type="SAM" id="MobiDB-lite"/>
    </source>
</evidence>
<sequence length="425" mass="49994">MDEQYEYENEYENKNICQSNFLSENEMVADIIEVESKLLEVSHEVSKDNEEQKASKRDREEDEEDEWKLVQKKNEKKYKSRSEKEYFEIYISSREKLPKQFALAKIFCNEGIINIEKIKYINPFKIRVDVDNEVMVHKIEQCKKFIDLGWRIQRAMEVNLSYGVIKNVDIELSEEEIVKSIICPNPGELISVSRLLRRNREGDDWKPSESIRLCFKGSYRPSYICVDGLRIQVEPYVFPVSQCSRCWKLGHTSKRCSNTNVVCPKCGDNHPNCDTTMFKCSNCGGQHMSLLRSCPAYRKEKRLRELMAEFNCTYRKALTLYVPTESHKLENYKSNVNSDNKQTSNMFDILPQEPSPILFREVPTYADIVKETSTTPQSKRLKKTMYHSLGKHNRFEEDLPVEFDDNLNSNTDKKYEKKREVKFNS</sequence>
<protein>
    <submittedName>
        <fullName evidence="3">Uncharacterized protein LOC113403103</fullName>
    </submittedName>
</protein>
<feature type="compositionally biased region" description="Basic and acidic residues" evidence="1">
    <location>
        <begin position="43"/>
        <end position="59"/>
    </location>
</feature>
<dbReference type="OrthoDB" id="3039988at2759"/>
<feature type="region of interest" description="Disordered" evidence="1">
    <location>
        <begin position="43"/>
        <end position="66"/>
    </location>
</feature>
<keyword evidence="2" id="KW-1185">Reference proteome</keyword>
<name>A0A8B8IQB6_VANTA</name>
<organism evidence="2 3">
    <name type="scientific">Vanessa tameamea</name>
    <name type="common">Kamehameha butterfly</name>
    <dbReference type="NCBI Taxonomy" id="334116"/>
    <lineage>
        <taxon>Eukaryota</taxon>
        <taxon>Metazoa</taxon>
        <taxon>Ecdysozoa</taxon>
        <taxon>Arthropoda</taxon>
        <taxon>Hexapoda</taxon>
        <taxon>Insecta</taxon>
        <taxon>Pterygota</taxon>
        <taxon>Neoptera</taxon>
        <taxon>Endopterygota</taxon>
        <taxon>Lepidoptera</taxon>
        <taxon>Glossata</taxon>
        <taxon>Ditrysia</taxon>
        <taxon>Papilionoidea</taxon>
        <taxon>Nymphalidae</taxon>
        <taxon>Nymphalinae</taxon>
        <taxon>Vanessa</taxon>
    </lineage>
</organism>
<evidence type="ECO:0000313" key="2">
    <source>
        <dbReference type="Proteomes" id="UP001652626"/>
    </source>
</evidence>
<evidence type="ECO:0000313" key="3">
    <source>
        <dbReference type="RefSeq" id="XP_026499323.2"/>
    </source>
</evidence>
<reference evidence="3" key="1">
    <citation type="submission" date="2025-08" db="UniProtKB">
        <authorList>
            <consortium name="RefSeq"/>
        </authorList>
    </citation>
    <scope>IDENTIFICATION</scope>
    <source>
        <tissue evidence="3">Whole body</tissue>
    </source>
</reference>
<dbReference type="Proteomes" id="UP001652626">
    <property type="component" value="Chromosome W"/>
</dbReference>
<accession>A0A8B8IQB6</accession>
<dbReference type="GeneID" id="113403103"/>
<dbReference type="AlphaFoldDB" id="A0A8B8IQB6"/>
<gene>
    <name evidence="3" type="primary">LOC113403103</name>
</gene>
<dbReference type="RefSeq" id="XP_026499323.2">
    <property type="nucleotide sequence ID" value="XM_026643538.2"/>
</dbReference>
<proteinExistence type="predicted"/>
<dbReference type="OMA" id="FRCINCL"/>